<name>A0A8X6WLH6_9ARAC</name>
<comment type="caution">
    <text evidence="1">The sequence shown here is derived from an EMBL/GenBank/DDBJ whole genome shotgun (WGS) entry which is preliminary data.</text>
</comment>
<accession>A0A8X6WLH6</accession>
<proteinExistence type="predicted"/>
<dbReference type="AlphaFoldDB" id="A0A8X6WLH6"/>
<keyword evidence="2" id="KW-1185">Reference proteome</keyword>
<dbReference type="Proteomes" id="UP000886998">
    <property type="component" value="Unassembled WGS sequence"/>
</dbReference>
<reference evidence="1" key="1">
    <citation type="submission" date="2020-08" db="EMBL/GenBank/DDBJ databases">
        <title>Multicomponent nature underlies the extraordinary mechanical properties of spider dragline silk.</title>
        <authorList>
            <person name="Kono N."/>
            <person name="Nakamura H."/>
            <person name="Mori M."/>
            <person name="Yoshida Y."/>
            <person name="Ohtoshi R."/>
            <person name="Malay A.D."/>
            <person name="Moran D.A.P."/>
            <person name="Tomita M."/>
            <person name="Numata K."/>
            <person name="Arakawa K."/>
        </authorList>
    </citation>
    <scope>NUCLEOTIDE SEQUENCE</scope>
</reference>
<organism evidence="1 2">
    <name type="scientific">Trichonephila inaurata madagascariensis</name>
    <dbReference type="NCBI Taxonomy" id="2747483"/>
    <lineage>
        <taxon>Eukaryota</taxon>
        <taxon>Metazoa</taxon>
        <taxon>Ecdysozoa</taxon>
        <taxon>Arthropoda</taxon>
        <taxon>Chelicerata</taxon>
        <taxon>Arachnida</taxon>
        <taxon>Araneae</taxon>
        <taxon>Araneomorphae</taxon>
        <taxon>Entelegynae</taxon>
        <taxon>Araneoidea</taxon>
        <taxon>Nephilidae</taxon>
        <taxon>Trichonephila</taxon>
        <taxon>Trichonephila inaurata</taxon>
    </lineage>
</organism>
<dbReference type="OrthoDB" id="6753017at2759"/>
<gene>
    <name evidence="1" type="primary">ALC57_15604</name>
    <name evidence="1" type="ORF">TNIN_401771</name>
</gene>
<dbReference type="PANTHER" id="PTHR46704">
    <property type="entry name" value="CXC DOMAIN-CONTAINING PROTEIN-RELATED"/>
    <property type="match status" value="1"/>
</dbReference>
<evidence type="ECO:0000313" key="2">
    <source>
        <dbReference type="Proteomes" id="UP000886998"/>
    </source>
</evidence>
<dbReference type="PANTHER" id="PTHR46704:SF9">
    <property type="entry name" value="BHLH DOMAIN-CONTAINING PROTEIN"/>
    <property type="match status" value="1"/>
</dbReference>
<protein>
    <submittedName>
        <fullName evidence="1">Uncharacterized protein</fullName>
    </submittedName>
</protein>
<sequence length="216" mass="24470">MYIQAMCKRVSSNITCVSSSIKKTNCTWIQQKILVENLHDDQASTEKNFNGVDFLWLYEKWKNISSLPGWNGFLEQLIKNNKNFSTSHVMFLPFIDHPASNIDTICATNIDKSHGQKTCLITFDQPLYSKARLILAAYSELCKIVVKLLGFHMLMSFLGSIGYIMDGSGLKEGKIYAANSVDKMLNSHAYSRSIRGHTLLRLALSKIIFEDMKIVC</sequence>
<dbReference type="EMBL" id="BMAV01000277">
    <property type="protein sequence ID" value="GFY37372.1"/>
    <property type="molecule type" value="Genomic_DNA"/>
</dbReference>
<evidence type="ECO:0000313" key="1">
    <source>
        <dbReference type="EMBL" id="GFY37372.1"/>
    </source>
</evidence>